<comment type="subunit">
    <text evidence="12">Homotetramer; dimer of dimers.</text>
</comment>
<keyword evidence="17" id="KW-1185">Reference proteome</keyword>
<evidence type="ECO:0000256" key="14">
    <source>
        <dbReference type="PIRSR" id="PIRSR001365-1"/>
    </source>
</evidence>
<dbReference type="EC" id="4.3.3.7" evidence="4 12"/>
<dbReference type="PIRSF" id="PIRSF001365">
    <property type="entry name" value="DHDPS"/>
    <property type="match status" value="1"/>
</dbReference>
<feature type="site" description="Part of a proton relay during catalysis" evidence="12">
    <location>
        <position position="46"/>
    </location>
</feature>
<dbReference type="GO" id="GO:0008840">
    <property type="term" value="F:4-hydroxy-tetrahydrodipicolinate synthase activity"/>
    <property type="evidence" value="ECO:0007669"/>
    <property type="project" value="UniProtKB-UniRule"/>
</dbReference>
<dbReference type="GO" id="GO:0019877">
    <property type="term" value="P:diaminopimelate biosynthetic process"/>
    <property type="evidence" value="ECO:0007669"/>
    <property type="project" value="UniProtKB-UniRule"/>
</dbReference>
<dbReference type="RefSeq" id="WP_147084669.1">
    <property type="nucleotide sequence ID" value="NZ_VORM01000003.1"/>
</dbReference>
<organism evidence="16 17">
    <name type="scientific">Subsaximicrobium wynnwilliamsii</name>
    <dbReference type="NCBI Taxonomy" id="291179"/>
    <lineage>
        <taxon>Bacteria</taxon>
        <taxon>Pseudomonadati</taxon>
        <taxon>Bacteroidota</taxon>
        <taxon>Flavobacteriia</taxon>
        <taxon>Flavobacteriales</taxon>
        <taxon>Flavobacteriaceae</taxon>
        <taxon>Subsaximicrobium</taxon>
    </lineage>
</organism>
<evidence type="ECO:0000256" key="1">
    <source>
        <dbReference type="ARBA" id="ARBA00003294"/>
    </source>
</evidence>
<evidence type="ECO:0000313" key="17">
    <source>
        <dbReference type="Proteomes" id="UP000321578"/>
    </source>
</evidence>
<dbReference type="InterPro" id="IPR013785">
    <property type="entry name" value="Aldolase_TIM"/>
</dbReference>
<comment type="similarity">
    <text evidence="3 12 13">Belongs to the DapA family.</text>
</comment>
<evidence type="ECO:0000256" key="12">
    <source>
        <dbReference type="HAMAP-Rule" id="MF_00418"/>
    </source>
</evidence>
<comment type="caution">
    <text evidence="16">The sequence shown here is derived from an EMBL/GenBank/DDBJ whole genome shotgun (WGS) entry which is preliminary data.</text>
</comment>
<dbReference type="SMART" id="SM01130">
    <property type="entry name" value="DHDPS"/>
    <property type="match status" value="1"/>
</dbReference>
<evidence type="ECO:0000256" key="2">
    <source>
        <dbReference type="ARBA" id="ARBA00005120"/>
    </source>
</evidence>
<dbReference type="GO" id="GO:0009089">
    <property type="term" value="P:lysine biosynthetic process via diaminopimelate"/>
    <property type="evidence" value="ECO:0007669"/>
    <property type="project" value="UniProtKB-UniRule"/>
</dbReference>
<comment type="subcellular location">
    <subcellularLocation>
        <location evidence="12">Cytoplasm</location>
    </subcellularLocation>
</comment>
<dbReference type="PANTHER" id="PTHR12128:SF66">
    <property type="entry name" value="4-HYDROXY-2-OXOGLUTARATE ALDOLASE, MITOCHONDRIAL"/>
    <property type="match status" value="1"/>
</dbReference>
<dbReference type="Pfam" id="PF00701">
    <property type="entry name" value="DHDPS"/>
    <property type="match status" value="1"/>
</dbReference>
<sequence length="297" mass="32119">MSKFHGTGIAIITPFNQDQTVDHKALANLVNFNIENGTNYIVISGTTGESVTITKQEKTEIIETIVKASNKRVPLVLGIGGNNTAAVIEEINTTDLTGIDAILSVSPYYSKPTQEGIYQHFKAISKACPVDIILYNVPGRTASNMLPDTTLRLARDFKNIVAVKEAGNNVGQYLLLLRDKPEDFSIISGDDDLVLGIVLAGGAGVISVIGQALPKQFSKMIQLGLEGKVKEAYNIHFALMEITALIFAENNPSGVKAVLEALELSKPTVRLPLVEATDGLKEKIKLALEKIEEQFKS</sequence>
<evidence type="ECO:0000256" key="13">
    <source>
        <dbReference type="PIRNR" id="PIRNR001365"/>
    </source>
</evidence>
<evidence type="ECO:0000256" key="6">
    <source>
        <dbReference type="ARBA" id="ARBA00022605"/>
    </source>
</evidence>
<dbReference type="PRINTS" id="PR00146">
    <property type="entry name" value="DHPICSNTHASE"/>
</dbReference>
<proteinExistence type="inferred from homology"/>
<feature type="active site" description="Proton donor/acceptor" evidence="12 14">
    <location>
        <position position="135"/>
    </location>
</feature>
<protein>
    <recommendedName>
        <fullName evidence="4 12">4-hydroxy-tetrahydrodipicolinate synthase</fullName>
        <shortName evidence="12">HTPA synthase</shortName>
        <ecNumber evidence="4 12">4.3.3.7</ecNumber>
    </recommendedName>
</protein>
<evidence type="ECO:0000256" key="4">
    <source>
        <dbReference type="ARBA" id="ARBA00012086"/>
    </source>
</evidence>
<evidence type="ECO:0000256" key="7">
    <source>
        <dbReference type="ARBA" id="ARBA00022915"/>
    </source>
</evidence>
<dbReference type="PROSITE" id="PS00666">
    <property type="entry name" value="DHDPS_2"/>
    <property type="match status" value="1"/>
</dbReference>
<evidence type="ECO:0000256" key="5">
    <source>
        <dbReference type="ARBA" id="ARBA00022490"/>
    </source>
</evidence>
<feature type="site" description="Part of a proton relay during catalysis" evidence="12">
    <location>
        <position position="109"/>
    </location>
</feature>
<comment type="catalytic activity">
    <reaction evidence="11 12">
        <text>L-aspartate 4-semialdehyde + pyruvate = (2S,4S)-4-hydroxy-2,3,4,5-tetrahydrodipicolinate + H2O + H(+)</text>
        <dbReference type="Rhea" id="RHEA:34171"/>
        <dbReference type="ChEBI" id="CHEBI:15361"/>
        <dbReference type="ChEBI" id="CHEBI:15377"/>
        <dbReference type="ChEBI" id="CHEBI:15378"/>
        <dbReference type="ChEBI" id="CHEBI:67139"/>
        <dbReference type="ChEBI" id="CHEBI:537519"/>
        <dbReference type="EC" id="4.3.3.7"/>
    </reaction>
</comment>
<dbReference type="GO" id="GO:0005829">
    <property type="term" value="C:cytosol"/>
    <property type="evidence" value="ECO:0007669"/>
    <property type="project" value="TreeGrafter"/>
</dbReference>
<keyword evidence="5 12" id="KW-0963">Cytoplasm</keyword>
<dbReference type="PANTHER" id="PTHR12128">
    <property type="entry name" value="DIHYDRODIPICOLINATE SYNTHASE"/>
    <property type="match status" value="1"/>
</dbReference>
<feature type="binding site" evidence="12 15">
    <location>
        <position position="206"/>
    </location>
    <ligand>
        <name>pyruvate</name>
        <dbReference type="ChEBI" id="CHEBI:15361"/>
    </ligand>
</feature>
<evidence type="ECO:0000256" key="3">
    <source>
        <dbReference type="ARBA" id="ARBA00007592"/>
    </source>
</evidence>
<feature type="binding site" evidence="12 15">
    <location>
        <position position="47"/>
    </location>
    <ligand>
        <name>pyruvate</name>
        <dbReference type="ChEBI" id="CHEBI:15361"/>
    </ligand>
</feature>
<dbReference type="Proteomes" id="UP000321578">
    <property type="component" value="Unassembled WGS sequence"/>
</dbReference>
<dbReference type="CDD" id="cd00950">
    <property type="entry name" value="DHDPS"/>
    <property type="match status" value="1"/>
</dbReference>
<dbReference type="InterPro" id="IPR005263">
    <property type="entry name" value="DapA"/>
</dbReference>
<name>A0A5C6ZP14_9FLAO</name>
<accession>A0A5C6ZP14</accession>
<dbReference type="InterPro" id="IPR020625">
    <property type="entry name" value="Schiff_base-form_aldolases_AS"/>
</dbReference>
<dbReference type="UniPathway" id="UPA00034">
    <property type="reaction ID" value="UER00017"/>
</dbReference>
<evidence type="ECO:0000256" key="15">
    <source>
        <dbReference type="PIRSR" id="PIRSR001365-2"/>
    </source>
</evidence>
<comment type="pathway">
    <text evidence="2 12">Amino-acid biosynthesis; L-lysine biosynthesis via DAP pathway; (S)-tetrahydrodipicolinate from L-aspartate: step 3/4.</text>
</comment>
<dbReference type="AlphaFoldDB" id="A0A5C6ZP14"/>
<dbReference type="EMBL" id="VORO01000001">
    <property type="protein sequence ID" value="TXD91207.1"/>
    <property type="molecule type" value="Genomic_DNA"/>
</dbReference>
<keyword evidence="10 12" id="KW-0704">Schiff base</keyword>
<dbReference type="InterPro" id="IPR002220">
    <property type="entry name" value="DapA-like"/>
</dbReference>
<dbReference type="HAMAP" id="MF_00418">
    <property type="entry name" value="DapA"/>
    <property type="match status" value="1"/>
</dbReference>
<keyword evidence="7 12" id="KW-0220">Diaminopimelate biosynthesis</keyword>
<gene>
    <name evidence="12" type="primary">dapA</name>
    <name evidence="16" type="ORF">ESY86_01060</name>
</gene>
<evidence type="ECO:0000256" key="8">
    <source>
        <dbReference type="ARBA" id="ARBA00023154"/>
    </source>
</evidence>
<evidence type="ECO:0000256" key="9">
    <source>
        <dbReference type="ARBA" id="ARBA00023239"/>
    </source>
</evidence>
<dbReference type="OrthoDB" id="9782828at2"/>
<dbReference type="SUPFAM" id="SSF51569">
    <property type="entry name" value="Aldolase"/>
    <property type="match status" value="1"/>
</dbReference>
<comment type="caution">
    <text evidence="12">Was originally thought to be a dihydrodipicolinate synthase (DHDPS), catalyzing the condensation of (S)-aspartate-beta-semialdehyde [(S)-ASA] and pyruvate to dihydrodipicolinate (DHDP). However, it was shown in E.coli that the product of the enzymatic reaction is not dihydrodipicolinate but in fact (4S)-4-hydroxy-2,3,4,5-tetrahydro-(2S)-dipicolinic acid (HTPA), and that the consecutive dehydration reaction leading to DHDP is not spontaneous but catalyzed by DapB.</text>
</comment>
<dbReference type="Gene3D" id="3.20.20.70">
    <property type="entry name" value="Aldolase class I"/>
    <property type="match status" value="1"/>
</dbReference>
<evidence type="ECO:0000256" key="10">
    <source>
        <dbReference type="ARBA" id="ARBA00023270"/>
    </source>
</evidence>
<dbReference type="NCBIfam" id="TIGR00674">
    <property type="entry name" value="dapA"/>
    <property type="match status" value="1"/>
</dbReference>
<comment type="function">
    <text evidence="1 12">Catalyzes the condensation of (S)-aspartate-beta-semialdehyde [(S)-ASA] and pyruvate to 4-hydroxy-tetrahydrodipicolinate (HTPA).</text>
</comment>
<keyword evidence="9 12" id="KW-0456">Lyase</keyword>
<reference evidence="16 17" key="1">
    <citation type="submission" date="2019-08" db="EMBL/GenBank/DDBJ databases">
        <title>Genomes of Subsaximicrobium wynnwilliamsii strains.</title>
        <authorList>
            <person name="Bowman J.P."/>
        </authorList>
    </citation>
    <scope>NUCLEOTIDE SEQUENCE [LARGE SCALE GENOMIC DNA]</scope>
    <source>
        <strain evidence="16 17">2-80-2</strain>
    </source>
</reference>
<keyword evidence="8 12" id="KW-0457">Lysine biosynthesis</keyword>
<feature type="active site" description="Schiff-base intermediate with substrate" evidence="12 14">
    <location>
        <position position="164"/>
    </location>
</feature>
<evidence type="ECO:0000313" key="16">
    <source>
        <dbReference type="EMBL" id="TXD91207.1"/>
    </source>
</evidence>
<evidence type="ECO:0000256" key="11">
    <source>
        <dbReference type="ARBA" id="ARBA00047836"/>
    </source>
</evidence>
<keyword evidence="6 12" id="KW-0028">Amino-acid biosynthesis</keyword>